<evidence type="ECO:0000256" key="10">
    <source>
        <dbReference type="SAM" id="Phobius"/>
    </source>
</evidence>
<evidence type="ECO:0000256" key="4">
    <source>
        <dbReference type="ARBA" id="ARBA00022847"/>
    </source>
</evidence>
<dbReference type="GO" id="GO:0015293">
    <property type="term" value="F:symporter activity"/>
    <property type="evidence" value="ECO:0007669"/>
    <property type="project" value="UniProtKB-KW"/>
</dbReference>
<evidence type="ECO:0000256" key="3">
    <source>
        <dbReference type="ARBA" id="ARBA00022692"/>
    </source>
</evidence>
<accession>A0A6P3W3X0</accession>
<feature type="transmembrane region" description="Helical" evidence="10">
    <location>
        <begin position="69"/>
        <end position="89"/>
    </location>
</feature>
<evidence type="ECO:0000313" key="11">
    <source>
        <dbReference type="Proteomes" id="UP000515152"/>
    </source>
</evidence>
<dbReference type="InterPro" id="IPR000175">
    <property type="entry name" value="Na/ntran_symport"/>
</dbReference>
<feature type="binding site" evidence="8">
    <location>
        <position position="430"/>
    </location>
    <ligand>
        <name>Na(+)</name>
        <dbReference type="ChEBI" id="CHEBI:29101"/>
        <label>1</label>
    </ligand>
</feature>
<dbReference type="RefSeq" id="XP_012688924.1">
    <property type="nucleotide sequence ID" value="XM_012833470.2"/>
</dbReference>
<evidence type="ECO:0000313" key="12">
    <source>
        <dbReference type="RefSeq" id="XP_012688924.1"/>
    </source>
</evidence>
<dbReference type="PROSITE" id="PS50267">
    <property type="entry name" value="NA_NEUROTRAN_SYMP_3"/>
    <property type="match status" value="1"/>
</dbReference>
<keyword evidence="8" id="KW-0479">Metal-binding</keyword>
<proteinExistence type="inferred from homology"/>
<keyword evidence="6 10" id="KW-0472">Membrane</keyword>
<feature type="transmembrane region" description="Helical" evidence="10">
    <location>
        <begin position="303"/>
        <end position="326"/>
    </location>
</feature>
<evidence type="ECO:0000256" key="6">
    <source>
        <dbReference type="ARBA" id="ARBA00023136"/>
    </source>
</evidence>
<dbReference type="GO" id="GO:0015175">
    <property type="term" value="F:neutral L-amino acid transmembrane transporter activity"/>
    <property type="evidence" value="ECO:0007669"/>
    <property type="project" value="TreeGrafter"/>
</dbReference>
<dbReference type="OrthoDB" id="6581954at2759"/>
<evidence type="ECO:0000256" key="5">
    <source>
        <dbReference type="ARBA" id="ARBA00022989"/>
    </source>
</evidence>
<feature type="transmembrane region" description="Helical" evidence="10">
    <location>
        <begin position="531"/>
        <end position="550"/>
    </location>
</feature>
<feature type="binding site" evidence="8">
    <location>
        <position position="53"/>
    </location>
    <ligand>
        <name>Na(+)</name>
        <dbReference type="ChEBI" id="CHEBI:29101"/>
        <label>1</label>
    </ligand>
</feature>
<feature type="transmembrane region" description="Helical" evidence="10">
    <location>
        <begin position="40"/>
        <end position="57"/>
    </location>
</feature>
<dbReference type="AlphaFoldDB" id="A0A6P3W3X0"/>
<dbReference type="GeneID" id="105905464"/>
<keyword evidence="7" id="KW-0325">Glycoprotein</keyword>
<sequence length="637" mass="71421">MKLQLPNPGLEDRILSHEQLERLEVEEAGDRPKWDNKTQYMLTCVGFCVGLGNVWRFPYLCQSHGGGAFMIPFLILLVLEGVPLLHLEFAIGQRLRKGSLGCWRTVHPYLLGVGLASMCVSLLISLYYNTIIAWILWYFFNSFQEPLPWSQCPVNANNTGLVSECERSSPVDYFWYRQTLNTTSVIDDTGGLQWWMALCLVSAWAVLYVCCIRGIETTGKAVYVTSTLPYVVLTIFLIRGLTLKGSVDGIKFLFTPDLNELANPSTWLDAGAQVFYSFSLAFGGLISFSSYNSVHNNCEQDAVIISIINAFTSIYAATVIYCIIGFRATERFDDCLSGNILALMNAFDLPEGNVTTDNYDQVVTMFNSTSPDVIQTLHLKTCNLNTFLSEGVEGTGLAFIVFTEAITKMPLSPLWSVLFFIMLFCLGLSSMFGNIEGVLVPLQDLNVFPKKWPKEAITGLTCLVCCLVGLIFVQGSGNYWLALFDSFAGSIPLLIIAFCEMVGVVYIYGIDRFNDDLVFMIGHKPNIFWQVTWRFISPLIMLLIFVFYFVTTVTKELSYIAWDPDSDNFPTLEEKPYPGWIYAIIFILAGIPSLCVPGAAIYKMIQNHCCKKENEDKTQMVNSVSFQMQDDVSKANS</sequence>
<dbReference type="GO" id="GO:0046872">
    <property type="term" value="F:metal ion binding"/>
    <property type="evidence" value="ECO:0007669"/>
    <property type="project" value="UniProtKB-KW"/>
</dbReference>
<feature type="transmembrane region" description="Helical" evidence="10">
    <location>
        <begin position="222"/>
        <end position="242"/>
    </location>
</feature>
<feature type="transmembrane region" description="Helical" evidence="10">
    <location>
        <begin position="414"/>
        <end position="435"/>
    </location>
</feature>
<feature type="transmembrane region" description="Helical" evidence="10">
    <location>
        <begin position="192"/>
        <end position="210"/>
    </location>
</feature>
<dbReference type="Proteomes" id="UP000515152">
    <property type="component" value="Chromosome 11"/>
</dbReference>
<dbReference type="GO" id="GO:0031526">
    <property type="term" value="C:brush border membrane"/>
    <property type="evidence" value="ECO:0007669"/>
    <property type="project" value="TreeGrafter"/>
</dbReference>
<comment type="similarity">
    <text evidence="9">Belongs to the sodium:neurotransmitter symporter (SNF) (TC 2.A.22) family.</text>
</comment>
<keyword evidence="5 10" id="KW-1133">Transmembrane helix</keyword>
<dbReference type="PANTHER" id="PTHR11616">
    <property type="entry name" value="SODIUM/CHLORIDE DEPENDENT TRANSPORTER"/>
    <property type="match status" value="1"/>
</dbReference>
<dbReference type="SUPFAM" id="SSF161070">
    <property type="entry name" value="SNF-like"/>
    <property type="match status" value="1"/>
</dbReference>
<feature type="transmembrane region" description="Helical" evidence="10">
    <location>
        <begin position="580"/>
        <end position="602"/>
    </location>
</feature>
<gene>
    <name evidence="12" type="primary">slc6a19b</name>
</gene>
<reference evidence="12" key="1">
    <citation type="submission" date="2025-08" db="UniProtKB">
        <authorList>
            <consortium name="RefSeq"/>
        </authorList>
    </citation>
    <scope>IDENTIFICATION</scope>
</reference>
<feature type="transmembrane region" description="Helical" evidence="10">
    <location>
        <begin position="274"/>
        <end position="291"/>
    </location>
</feature>
<evidence type="ECO:0000256" key="2">
    <source>
        <dbReference type="ARBA" id="ARBA00022448"/>
    </source>
</evidence>
<keyword evidence="8" id="KW-0915">Sodium</keyword>
<feature type="transmembrane region" description="Helical" evidence="10">
    <location>
        <begin position="487"/>
        <end position="510"/>
    </location>
</feature>
<dbReference type="InterPro" id="IPR002438">
    <property type="entry name" value="Neutral_aa_SLC6"/>
</dbReference>
<evidence type="ECO:0000256" key="1">
    <source>
        <dbReference type="ARBA" id="ARBA00004141"/>
    </source>
</evidence>
<dbReference type="PANTHER" id="PTHR11616:SF125">
    <property type="entry name" value="SODIUM-DEPENDENT NEUTRAL AMINO ACID TRANSPORTER B(0)AT1"/>
    <property type="match status" value="1"/>
</dbReference>
<keyword evidence="4 9" id="KW-0769">Symport</keyword>
<name>A0A6P3W3X0_CLUHA</name>
<dbReference type="NCBIfam" id="NF037979">
    <property type="entry name" value="Na_transp"/>
    <property type="match status" value="1"/>
</dbReference>
<evidence type="ECO:0000256" key="9">
    <source>
        <dbReference type="RuleBase" id="RU003732"/>
    </source>
</evidence>
<feature type="binding site" evidence="8">
    <location>
        <position position="309"/>
    </location>
    <ligand>
        <name>Na(+)</name>
        <dbReference type="ChEBI" id="CHEBI:29101"/>
        <label>1</label>
    </ligand>
</feature>
<protein>
    <recommendedName>
        <fullName evidence="9">Transporter</fullName>
    </recommendedName>
</protein>
<feature type="binding site" evidence="8">
    <location>
        <position position="46"/>
    </location>
    <ligand>
        <name>Na(+)</name>
        <dbReference type="ChEBI" id="CHEBI:29101"/>
        <label>1</label>
    </ligand>
</feature>
<keyword evidence="2 9" id="KW-0813">Transport</keyword>
<evidence type="ECO:0000256" key="8">
    <source>
        <dbReference type="PIRSR" id="PIRSR600175-1"/>
    </source>
</evidence>
<feature type="binding site" evidence="8">
    <location>
        <position position="49"/>
    </location>
    <ligand>
        <name>Na(+)</name>
        <dbReference type="ChEBI" id="CHEBI:29101"/>
        <label>2</label>
    </ligand>
</feature>
<dbReference type="InterPro" id="IPR037272">
    <property type="entry name" value="SNS_sf"/>
</dbReference>
<dbReference type="CTD" id="326030"/>
<feature type="binding site" evidence="8">
    <location>
        <position position="277"/>
    </location>
    <ligand>
        <name>Na(+)</name>
        <dbReference type="ChEBI" id="CHEBI:29101"/>
        <label>1</label>
    </ligand>
</feature>
<evidence type="ECO:0000256" key="7">
    <source>
        <dbReference type="ARBA" id="ARBA00023180"/>
    </source>
</evidence>
<keyword evidence="11" id="KW-1185">Reference proteome</keyword>
<organism evidence="11 12">
    <name type="scientific">Clupea harengus</name>
    <name type="common">Atlantic herring</name>
    <dbReference type="NCBI Taxonomy" id="7950"/>
    <lineage>
        <taxon>Eukaryota</taxon>
        <taxon>Metazoa</taxon>
        <taxon>Chordata</taxon>
        <taxon>Craniata</taxon>
        <taxon>Vertebrata</taxon>
        <taxon>Euteleostomi</taxon>
        <taxon>Actinopterygii</taxon>
        <taxon>Neopterygii</taxon>
        <taxon>Teleostei</taxon>
        <taxon>Clupei</taxon>
        <taxon>Clupeiformes</taxon>
        <taxon>Clupeoidei</taxon>
        <taxon>Clupeidae</taxon>
        <taxon>Clupea</taxon>
    </lineage>
</organism>
<comment type="subcellular location">
    <subcellularLocation>
        <location evidence="1">Membrane</location>
        <topology evidence="1">Multi-pass membrane protein</topology>
    </subcellularLocation>
</comment>
<dbReference type="PRINTS" id="PR01206">
    <property type="entry name" value="ORPHTRNSPORT"/>
</dbReference>
<dbReference type="PROSITE" id="PS00610">
    <property type="entry name" value="NA_NEUROTRAN_SYMP_1"/>
    <property type="match status" value="1"/>
</dbReference>
<feature type="binding site" evidence="8">
    <location>
        <position position="426"/>
    </location>
    <ligand>
        <name>Na(+)</name>
        <dbReference type="ChEBI" id="CHEBI:29101"/>
        <label>1</label>
    </ligand>
</feature>
<feature type="transmembrane region" description="Helical" evidence="10">
    <location>
        <begin position="109"/>
        <end position="140"/>
    </location>
</feature>
<feature type="transmembrane region" description="Helical" evidence="10">
    <location>
        <begin position="456"/>
        <end position="475"/>
    </location>
</feature>
<keyword evidence="3 9" id="KW-0812">Transmembrane</keyword>
<dbReference type="PRINTS" id="PR00176">
    <property type="entry name" value="NANEUSMPORT"/>
</dbReference>
<dbReference type="GO" id="GO:0035725">
    <property type="term" value="P:sodium ion transmembrane transport"/>
    <property type="evidence" value="ECO:0007669"/>
    <property type="project" value="TreeGrafter"/>
</dbReference>
<dbReference type="KEGG" id="char:105905464"/>
<dbReference type="Pfam" id="PF00209">
    <property type="entry name" value="SNF"/>
    <property type="match status" value="1"/>
</dbReference>